<dbReference type="SUPFAM" id="SSF53649">
    <property type="entry name" value="Alkaline phosphatase-like"/>
    <property type="match status" value="1"/>
</dbReference>
<dbReference type="Gene3D" id="3.40.720.10">
    <property type="entry name" value="Alkaline Phosphatase, subunit A"/>
    <property type="match status" value="1"/>
</dbReference>
<feature type="domain" description="Sulfatase N-terminal" evidence="7">
    <location>
        <begin position="4"/>
        <end position="283"/>
    </location>
</feature>
<gene>
    <name evidence="8" type="ORF">FC75_GL002147</name>
</gene>
<accession>A0A0R2F8Z7</accession>
<keyword evidence="4" id="KW-0812">Transmembrane</keyword>
<dbReference type="OrthoDB" id="243547at2"/>
<comment type="pathway">
    <text evidence="2">Cell wall biogenesis; lipoteichoic acid biosynthesis.</text>
</comment>
<evidence type="ECO:0000256" key="4">
    <source>
        <dbReference type="ARBA" id="ARBA00022692"/>
    </source>
</evidence>
<dbReference type="PANTHER" id="PTHR47371">
    <property type="entry name" value="LIPOTEICHOIC ACID SYNTHASE"/>
    <property type="match status" value="1"/>
</dbReference>
<evidence type="ECO:0000256" key="2">
    <source>
        <dbReference type="ARBA" id="ARBA00004936"/>
    </source>
</evidence>
<keyword evidence="5" id="KW-1133">Transmembrane helix</keyword>
<dbReference type="InterPro" id="IPR000917">
    <property type="entry name" value="Sulfatase_N"/>
</dbReference>
<evidence type="ECO:0000256" key="6">
    <source>
        <dbReference type="ARBA" id="ARBA00023136"/>
    </source>
</evidence>
<dbReference type="InterPro" id="IPR017850">
    <property type="entry name" value="Alkaline_phosphatase_core_sf"/>
</dbReference>
<dbReference type="AlphaFoldDB" id="A0A0R2F8Z7"/>
<evidence type="ECO:0000259" key="7">
    <source>
        <dbReference type="Pfam" id="PF00884"/>
    </source>
</evidence>
<evidence type="ECO:0000256" key="1">
    <source>
        <dbReference type="ARBA" id="ARBA00004651"/>
    </source>
</evidence>
<dbReference type="GO" id="GO:0016740">
    <property type="term" value="F:transferase activity"/>
    <property type="evidence" value="ECO:0007669"/>
    <property type="project" value="UniProtKB-KW"/>
</dbReference>
<evidence type="ECO:0000313" key="9">
    <source>
        <dbReference type="Proteomes" id="UP000050865"/>
    </source>
</evidence>
<dbReference type="Pfam" id="PF00884">
    <property type="entry name" value="Sulfatase"/>
    <property type="match status" value="1"/>
</dbReference>
<evidence type="ECO:0000313" key="8">
    <source>
        <dbReference type="EMBL" id="KRN21628.1"/>
    </source>
</evidence>
<dbReference type="PANTHER" id="PTHR47371:SF3">
    <property type="entry name" value="PHOSPHOGLYCEROL TRANSFERASE I"/>
    <property type="match status" value="1"/>
</dbReference>
<organism evidence="8 9">
    <name type="scientific">Lacticaseibacillus camelliae DSM 22697 = JCM 13995</name>
    <dbReference type="NCBI Taxonomy" id="1423730"/>
    <lineage>
        <taxon>Bacteria</taxon>
        <taxon>Bacillati</taxon>
        <taxon>Bacillota</taxon>
        <taxon>Bacilli</taxon>
        <taxon>Lactobacillales</taxon>
        <taxon>Lactobacillaceae</taxon>
        <taxon>Lacticaseibacillus</taxon>
    </lineage>
</organism>
<dbReference type="CDD" id="cd16015">
    <property type="entry name" value="LTA_synthase"/>
    <property type="match status" value="1"/>
</dbReference>
<evidence type="ECO:0000256" key="5">
    <source>
        <dbReference type="ARBA" id="ARBA00022989"/>
    </source>
</evidence>
<sequence>MFNLSESFSNPTHIAGLKLNQNPIPYITQLKRRTTSGLMISAGYGGGTANMEYMSLTGMSMGLFASGNVIPNSQVVPSEKIAPNVGNLFEYASAIHPYTGGYYNRPAVYRKYSFNKFAYLGSQYKIIDQKRIGKSMYLSDQTAYANALAQINSRQGGQFLNLITMQNHMPYTADVYPDHDYQVSGSGFAPNMKASVQHFTQGISYTDTAVKAFISQIDKLDKPVIMVFYGDHLPGIYDLPASVEKYSTDYFIYANKYAREHGAKEVSEGHKFVSTNDFIPMALEEGNAKVDPYTALLTDVQHQLPTMWQALGVLGTNASGSQDKSESQSSQSGDAKVEALNFVTESGKVIDESKLSRAQKRLLHDYRLIQYDITSGHQYCLKDCFTKTVK</sequence>
<dbReference type="EMBL" id="AYZJ01000043">
    <property type="protein sequence ID" value="KRN21628.1"/>
    <property type="molecule type" value="Genomic_DNA"/>
</dbReference>
<dbReference type="GO" id="GO:0005886">
    <property type="term" value="C:plasma membrane"/>
    <property type="evidence" value="ECO:0007669"/>
    <property type="project" value="UniProtKB-SubCell"/>
</dbReference>
<reference evidence="8 9" key="1">
    <citation type="journal article" date="2015" name="Genome Announc.">
        <title>Expanding the biotechnology potential of lactobacilli through comparative genomics of 213 strains and associated genera.</title>
        <authorList>
            <person name="Sun Z."/>
            <person name="Harris H.M."/>
            <person name="McCann A."/>
            <person name="Guo C."/>
            <person name="Argimon S."/>
            <person name="Zhang W."/>
            <person name="Yang X."/>
            <person name="Jeffery I.B."/>
            <person name="Cooney J.C."/>
            <person name="Kagawa T.F."/>
            <person name="Liu W."/>
            <person name="Song Y."/>
            <person name="Salvetti E."/>
            <person name="Wrobel A."/>
            <person name="Rasinkangas P."/>
            <person name="Parkhill J."/>
            <person name="Rea M.C."/>
            <person name="O'Sullivan O."/>
            <person name="Ritari J."/>
            <person name="Douillard F.P."/>
            <person name="Paul Ross R."/>
            <person name="Yang R."/>
            <person name="Briner A.E."/>
            <person name="Felis G.E."/>
            <person name="de Vos W.M."/>
            <person name="Barrangou R."/>
            <person name="Klaenhammer T.R."/>
            <person name="Caufield P.W."/>
            <person name="Cui Y."/>
            <person name="Zhang H."/>
            <person name="O'Toole P.W."/>
        </authorList>
    </citation>
    <scope>NUCLEOTIDE SEQUENCE [LARGE SCALE GENOMIC DNA]</scope>
    <source>
        <strain evidence="8 9">DSM 22697</strain>
    </source>
</reference>
<proteinExistence type="predicted"/>
<dbReference type="RefSeq" id="WP_082623127.1">
    <property type="nucleotide sequence ID" value="NZ_AYZJ01000043.1"/>
</dbReference>
<keyword evidence="6" id="KW-0472">Membrane</keyword>
<keyword evidence="8" id="KW-0808">Transferase</keyword>
<keyword evidence="9" id="KW-1185">Reference proteome</keyword>
<name>A0A0R2F8Z7_9LACO</name>
<evidence type="ECO:0000256" key="3">
    <source>
        <dbReference type="ARBA" id="ARBA00022475"/>
    </source>
</evidence>
<dbReference type="Proteomes" id="UP000050865">
    <property type="component" value="Unassembled WGS sequence"/>
</dbReference>
<dbReference type="STRING" id="1423730.FC75_GL002147"/>
<dbReference type="InterPro" id="IPR050448">
    <property type="entry name" value="OpgB/LTA_synthase_biosynth"/>
</dbReference>
<dbReference type="PATRIC" id="fig|1423730.4.peg.2230"/>
<protein>
    <submittedName>
        <fullName evidence="8">Phosphatidylglycerol--membrane-oligosaccharide glycerophosphotransferase</fullName>
    </submittedName>
</protein>
<comment type="subcellular location">
    <subcellularLocation>
        <location evidence="1">Cell membrane</location>
        <topology evidence="1">Multi-pass membrane protein</topology>
    </subcellularLocation>
</comment>
<comment type="caution">
    <text evidence="8">The sequence shown here is derived from an EMBL/GenBank/DDBJ whole genome shotgun (WGS) entry which is preliminary data.</text>
</comment>
<keyword evidence="3" id="KW-1003">Cell membrane</keyword>